<dbReference type="Proteomes" id="UP000028878">
    <property type="component" value="Unassembled WGS sequence"/>
</dbReference>
<gene>
    <name evidence="2" type="ORF">BN948_04197</name>
</gene>
<keyword evidence="1" id="KW-0472">Membrane</keyword>
<keyword evidence="1" id="KW-1133">Transmembrane helix</keyword>
<dbReference type="RefSeq" id="WP_009519018.1">
    <property type="nucleotide sequence ID" value="NZ_CCAE010000052.1"/>
</dbReference>
<reference evidence="3" key="1">
    <citation type="submission" date="2014-02" db="EMBL/GenBank/DDBJ databases">
        <authorList>
            <person name="Gan H."/>
        </authorList>
    </citation>
    <scope>NUCLEOTIDE SEQUENCE [LARGE SCALE GENOMIC DNA]</scope>
    <source>
        <strain evidence="3">S1</strain>
    </source>
</reference>
<proteinExistence type="predicted"/>
<evidence type="ECO:0000313" key="3">
    <source>
        <dbReference type="Proteomes" id="UP000028878"/>
    </source>
</evidence>
<accession>A0A1L1PS59</accession>
<reference evidence="3" key="2">
    <citation type="submission" date="2014-11" db="EMBL/GenBank/DDBJ databases">
        <title>Draft genome sequence of Hydrogenophaga intermedia S1.</title>
        <authorList>
            <person name="Gan H.M."/>
            <person name="Chew T.H."/>
            <person name="Stolz A."/>
        </authorList>
    </citation>
    <scope>NUCLEOTIDE SEQUENCE [LARGE SCALE GENOMIC DNA]</scope>
    <source>
        <strain evidence="3">S1</strain>
    </source>
</reference>
<name>A0A1L1PS59_HYDIT</name>
<keyword evidence="1" id="KW-0812">Transmembrane</keyword>
<dbReference type="AlphaFoldDB" id="A0A1L1PS59"/>
<sequence>MDEQDAFFTHGIVGTPFSVLLGRRMGADGLKAQGLQLDPDDGTTRLSPAWQPWALERLGEQAPGTPRRRPKPLRRWLERHALAIATLGLVALVTGLTLTALAQGWLAALMQRLPW</sequence>
<feature type="transmembrane region" description="Helical" evidence="1">
    <location>
        <begin position="81"/>
        <end position="106"/>
    </location>
</feature>
<protein>
    <submittedName>
        <fullName evidence="2">Uncharacterized protein</fullName>
    </submittedName>
</protein>
<dbReference type="EMBL" id="CCAE010000052">
    <property type="protein sequence ID" value="CDN89757.1"/>
    <property type="molecule type" value="Genomic_DNA"/>
</dbReference>
<organism evidence="2 3">
    <name type="scientific">Hydrogenophaga intermedia</name>
    <dbReference type="NCBI Taxonomy" id="65786"/>
    <lineage>
        <taxon>Bacteria</taxon>
        <taxon>Pseudomonadati</taxon>
        <taxon>Pseudomonadota</taxon>
        <taxon>Betaproteobacteria</taxon>
        <taxon>Burkholderiales</taxon>
        <taxon>Comamonadaceae</taxon>
        <taxon>Hydrogenophaga</taxon>
    </lineage>
</organism>
<keyword evidence="3" id="KW-1185">Reference proteome</keyword>
<evidence type="ECO:0000313" key="2">
    <source>
        <dbReference type="EMBL" id="CDN89757.1"/>
    </source>
</evidence>
<evidence type="ECO:0000256" key="1">
    <source>
        <dbReference type="SAM" id="Phobius"/>
    </source>
</evidence>